<evidence type="ECO:0000313" key="2">
    <source>
        <dbReference type="EMBL" id="CAF4039368.1"/>
    </source>
</evidence>
<sequence>MDDLNLEDFTLVWLDPMTNEMDDDYLYKKSCLRSVIDYLIIFKDPDECIDYVLSIDTEK</sequence>
<feature type="non-terminal residue" evidence="1">
    <location>
        <position position="59"/>
    </location>
</feature>
<reference evidence="1" key="1">
    <citation type="submission" date="2021-02" db="EMBL/GenBank/DDBJ databases">
        <authorList>
            <person name="Nowell W R."/>
        </authorList>
    </citation>
    <scope>NUCLEOTIDE SEQUENCE</scope>
</reference>
<name>A0A814P846_9BILA</name>
<dbReference type="Proteomes" id="UP000663889">
    <property type="component" value="Unassembled WGS sequence"/>
</dbReference>
<dbReference type="AlphaFoldDB" id="A0A814P846"/>
<protein>
    <submittedName>
        <fullName evidence="1">Uncharacterized protein</fullName>
    </submittedName>
</protein>
<proteinExistence type="predicted"/>
<comment type="caution">
    <text evidence="1">The sequence shown here is derived from an EMBL/GenBank/DDBJ whole genome shotgun (WGS) entry which is preliminary data.</text>
</comment>
<accession>A0A814P846</accession>
<dbReference type="EMBL" id="CAJOBE010007546">
    <property type="protein sequence ID" value="CAF4039368.1"/>
    <property type="molecule type" value="Genomic_DNA"/>
</dbReference>
<gene>
    <name evidence="2" type="ORF">FNK824_LOCUS28088</name>
    <name evidence="1" type="ORF">SEV965_LOCUS15908</name>
</gene>
<evidence type="ECO:0000313" key="1">
    <source>
        <dbReference type="EMBL" id="CAF1101771.1"/>
    </source>
</evidence>
<evidence type="ECO:0000313" key="3">
    <source>
        <dbReference type="Proteomes" id="UP000663889"/>
    </source>
</evidence>
<organism evidence="1 3">
    <name type="scientific">Rotaria sordida</name>
    <dbReference type="NCBI Taxonomy" id="392033"/>
    <lineage>
        <taxon>Eukaryota</taxon>
        <taxon>Metazoa</taxon>
        <taxon>Spiralia</taxon>
        <taxon>Gnathifera</taxon>
        <taxon>Rotifera</taxon>
        <taxon>Eurotatoria</taxon>
        <taxon>Bdelloidea</taxon>
        <taxon>Philodinida</taxon>
        <taxon>Philodinidae</taxon>
        <taxon>Rotaria</taxon>
    </lineage>
</organism>
<dbReference type="EMBL" id="CAJNOU010000851">
    <property type="protein sequence ID" value="CAF1101771.1"/>
    <property type="molecule type" value="Genomic_DNA"/>
</dbReference>
<dbReference type="Proteomes" id="UP000663874">
    <property type="component" value="Unassembled WGS sequence"/>
</dbReference>